<dbReference type="InterPro" id="IPR001404">
    <property type="entry name" value="Hsp90_fam"/>
</dbReference>
<evidence type="ECO:0000256" key="1">
    <source>
        <dbReference type="ARBA" id="ARBA00008239"/>
    </source>
</evidence>
<feature type="non-terminal residue" evidence="5">
    <location>
        <position position="1"/>
    </location>
</feature>
<accession>E2AQQ2</accession>
<keyword evidence="5" id="KW-0346">Stress response</keyword>
<dbReference type="GO" id="GO:0140662">
    <property type="term" value="F:ATP-dependent protein folding chaperone"/>
    <property type="evidence" value="ECO:0007669"/>
    <property type="project" value="InterPro"/>
</dbReference>
<dbReference type="InParanoid" id="E2AQQ2"/>
<gene>
    <name evidence="5" type="ORF">EAG_15169</name>
</gene>
<dbReference type="Gene3D" id="3.30.565.10">
    <property type="entry name" value="Histidine kinase-like ATPase, C-terminal domain"/>
    <property type="match status" value="1"/>
</dbReference>
<evidence type="ECO:0000256" key="3">
    <source>
        <dbReference type="ARBA" id="ARBA00022840"/>
    </source>
</evidence>
<name>E2AQQ2_CAMFO</name>
<dbReference type="InterPro" id="IPR020575">
    <property type="entry name" value="Hsp90_N"/>
</dbReference>
<feature type="non-terminal residue" evidence="5">
    <location>
        <position position="71"/>
    </location>
</feature>
<sequence length="71" mass="8355">ILYAILLNKEIFLRELLLNFNNIMDKIHYKSLIESSKLNNDKELYIKIILNKNNCMLSLITGIDMIKTDLI</sequence>
<evidence type="ECO:0000256" key="4">
    <source>
        <dbReference type="ARBA" id="ARBA00023186"/>
    </source>
</evidence>
<comment type="similarity">
    <text evidence="1">Belongs to the heat shock protein 90 family.</text>
</comment>
<proteinExistence type="inferred from homology"/>
<dbReference type="GO" id="GO:0005524">
    <property type="term" value="F:ATP binding"/>
    <property type="evidence" value="ECO:0007669"/>
    <property type="project" value="UniProtKB-KW"/>
</dbReference>
<evidence type="ECO:0000313" key="6">
    <source>
        <dbReference type="Proteomes" id="UP000000311"/>
    </source>
</evidence>
<organism evidence="6">
    <name type="scientific">Camponotus floridanus</name>
    <name type="common">Florida carpenter ant</name>
    <dbReference type="NCBI Taxonomy" id="104421"/>
    <lineage>
        <taxon>Eukaryota</taxon>
        <taxon>Metazoa</taxon>
        <taxon>Ecdysozoa</taxon>
        <taxon>Arthropoda</taxon>
        <taxon>Hexapoda</taxon>
        <taxon>Insecta</taxon>
        <taxon>Pterygota</taxon>
        <taxon>Neoptera</taxon>
        <taxon>Endopterygota</taxon>
        <taxon>Hymenoptera</taxon>
        <taxon>Apocrita</taxon>
        <taxon>Aculeata</taxon>
        <taxon>Formicoidea</taxon>
        <taxon>Formicidae</taxon>
        <taxon>Formicinae</taxon>
        <taxon>Camponotus</taxon>
    </lineage>
</organism>
<keyword evidence="4" id="KW-0143">Chaperone</keyword>
<dbReference type="GO" id="GO:0016887">
    <property type="term" value="F:ATP hydrolysis activity"/>
    <property type="evidence" value="ECO:0007669"/>
    <property type="project" value="InterPro"/>
</dbReference>
<dbReference type="STRING" id="104421.E2AQQ2"/>
<dbReference type="PRINTS" id="PR00775">
    <property type="entry name" value="HEATSHOCK90"/>
</dbReference>
<reference evidence="5 6" key="1">
    <citation type="journal article" date="2010" name="Science">
        <title>Genomic comparison of the ants Camponotus floridanus and Harpegnathos saltator.</title>
        <authorList>
            <person name="Bonasio R."/>
            <person name="Zhang G."/>
            <person name="Ye C."/>
            <person name="Mutti N.S."/>
            <person name="Fang X."/>
            <person name="Qin N."/>
            <person name="Donahue G."/>
            <person name="Yang P."/>
            <person name="Li Q."/>
            <person name="Li C."/>
            <person name="Zhang P."/>
            <person name="Huang Z."/>
            <person name="Berger S.L."/>
            <person name="Reinberg D."/>
            <person name="Wang J."/>
            <person name="Liebig J."/>
        </authorList>
    </citation>
    <scope>NUCLEOTIDE SEQUENCE [LARGE SCALE GENOMIC DNA]</scope>
    <source>
        <strain evidence="6">C129</strain>
    </source>
</reference>
<protein>
    <submittedName>
        <fullName evidence="5">Heat shock protein 83</fullName>
    </submittedName>
</protein>
<dbReference type="AlphaFoldDB" id="E2AQQ2"/>
<dbReference type="GO" id="GO:0051082">
    <property type="term" value="F:unfolded protein binding"/>
    <property type="evidence" value="ECO:0007669"/>
    <property type="project" value="InterPro"/>
</dbReference>
<keyword evidence="6" id="KW-1185">Reference proteome</keyword>
<dbReference type="InterPro" id="IPR036890">
    <property type="entry name" value="HATPase_C_sf"/>
</dbReference>
<keyword evidence="3" id="KW-0067">ATP-binding</keyword>
<keyword evidence="2" id="KW-0547">Nucleotide-binding</keyword>
<evidence type="ECO:0000313" key="5">
    <source>
        <dbReference type="EMBL" id="EFN64241.1"/>
    </source>
</evidence>
<evidence type="ECO:0000256" key="2">
    <source>
        <dbReference type="ARBA" id="ARBA00022741"/>
    </source>
</evidence>
<dbReference type="EMBL" id="GL441804">
    <property type="protein sequence ID" value="EFN64241.1"/>
    <property type="molecule type" value="Genomic_DNA"/>
</dbReference>
<dbReference type="Proteomes" id="UP000000311">
    <property type="component" value="Unassembled WGS sequence"/>
</dbReference>
<dbReference type="PANTHER" id="PTHR11528">
    <property type="entry name" value="HEAT SHOCK PROTEIN 90 FAMILY MEMBER"/>
    <property type="match status" value="1"/>
</dbReference>